<keyword evidence="3" id="KW-1185">Reference proteome</keyword>
<feature type="region of interest" description="Disordered" evidence="1">
    <location>
        <begin position="83"/>
        <end position="105"/>
    </location>
</feature>
<accession>A0ABR4AZP3</accession>
<dbReference type="EMBL" id="JBHFEH010000047">
    <property type="protein sequence ID" value="KAL2050432.1"/>
    <property type="molecule type" value="Genomic_DNA"/>
</dbReference>
<proteinExistence type="predicted"/>
<sequence length="117" mass="12746">MARKSKGWPKGWPQVGQLPKDSKTDPVLIKEDADKLLEYGKPSGDCTDGKQCPYQTIESFCKTVIAYLDTVPAPPTSAAEPILTTLQSSGPDPENEDLKNEQNPKVARVDTYGVLVV</sequence>
<name>A0ABR4AZP3_9LECA</name>
<gene>
    <name evidence="2" type="ORF">ABVK25_009266</name>
</gene>
<evidence type="ECO:0000256" key="1">
    <source>
        <dbReference type="SAM" id="MobiDB-lite"/>
    </source>
</evidence>
<organism evidence="2 3">
    <name type="scientific">Lepraria finkii</name>
    <dbReference type="NCBI Taxonomy" id="1340010"/>
    <lineage>
        <taxon>Eukaryota</taxon>
        <taxon>Fungi</taxon>
        <taxon>Dikarya</taxon>
        <taxon>Ascomycota</taxon>
        <taxon>Pezizomycotina</taxon>
        <taxon>Lecanoromycetes</taxon>
        <taxon>OSLEUM clade</taxon>
        <taxon>Lecanoromycetidae</taxon>
        <taxon>Lecanorales</taxon>
        <taxon>Lecanorineae</taxon>
        <taxon>Stereocaulaceae</taxon>
        <taxon>Lepraria</taxon>
    </lineage>
</organism>
<comment type="caution">
    <text evidence="2">The sequence shown here is derived from an EMBL/GenBank/DDBJ whole genome shotgun (WGS) entry which is preliminary data.</text>
</comment>
<reference evidence="2 3" key="1">
    <citation type="submission" date="2024-09" db="EMBL/GenBank/DDBJ databases">
        <title>Rethinking Asexuality: The Enigmatic Case of Functional Sexual Genes in Lepraria (Stereocaulaceae).</title>
        <authorList>
            <person name="Doellman M."/>
            <person name="Sun Y."/>
            <person name="Barcenas-Pena A."/>
            <person name="Lumbsch H.T."/>
            <person name="Grewe F."/>
        </authorList>
    </citation>
    <scope>NUCLEOTIDE SEQUENCE [LARGE SCALE GENOMIC DNA]</scope>
    <source>
        <strain evidence="2 3">Grewe 0041</strain>
    </source>
</reference>
<protein>
    <recommendedName>
        <fullName evidence="4">Prolactin receptor</fullName>
    </recommendedName>
</protein>
<evidence type="ECO:0000313" key="2">
    <source>
        <dbReference type="EMBL" id="KAL2050432.1"/>
    </source>
</evidence>
<evidence type="ECO:0000313" key="3">
    <source>
        <dbReference type="Proteomes" id="UP001590951"/>
    </source>
</evidence>
<feature type="region of interest" description="Disordered" evidence="1">
    <location>
        <begin position="1"/>
        <end position="27"/>
    </location>
</feature>
<evidence type="ECO:0008006" key="4">
    <source>
        <dbReference type="Google" id="ProtNLM"/>
    </source>
</evidence>
<dbReference type="Proteomes" id="UP001590951">
    <property type="component" value="Unassembled WGS sequence"/>
</dbReference>